<proteinExistence type="inferred from homology"/>
<dbReference type="EMBL" id="SDDE01000060">
    <property type="protein sequence ID" value="TCY31650.1"/>
    <property type="molecule type" value="Genomic_DNA"/>
</dbReference>
<evidence type="ECO:0000256" key="2">
    <source>
        <dbReference type="ARBA" id="ARBA00022679"/>
    </source>
</evidence>
<evidence type="ECO:0000256" key="7">
    <source>
        <dbReference type="ARBA" id="ARBA00023118"/>
    </source>
</evidence>
<dbReference type="InterPro" id="IPR051083">
    <property type="entry name" value="GrpII_Intron_Splice-Mob/Def"/>
</dbReference>
<evidence type="ECO:0000313" key="11">
    <source>
        <dbReference type="EMBL" id="TCY31650.1"/>
    </source>
</evidence>
<dbReference type="AlphaFoldDB" id="A0A483R7G0"/>
<name>A0A483R7G0_KLEPN</name>
<dbReference type="PRINTS" id="PR00866">
    <property type="entry name" value="RNADNAPOLMS"/>
</dbReference>
<dbReference type="EC" id="2.7.7.49" evidence="1"/>
<evidence type="ECO:0000256" key="9">
    <source>
        <dbReference type="ARBA" id="ARBA00048173"/>
    </source>
</evidence>
<dbReference type="InterPro" id="IPR000123">
    <property type="entry name" value="Reverse_transcriptase_msDNA"/>
</dbReference>
<evidence type="ECO:0000256" key="5">
    <source>
        <dbReference type="ARBA" id="ARBA00022842"/>
    </source>
</evidence>
<accession>A0A483R7G0</accession>
<dbReference type="SUPFAM" id="SSF56672">
    <property type="entry name" value="DNA/RNA polymerases"/>
    <property type="match status" value="1"/>
</dbReference>
<dbReference type="PANTHER" id="PTHR34047">
    <property type="entry name" value="NUCLEAR INTRON MATURASE 1, MITOCHONDRIAL-RELATED"/>
    <property type="match status" value="1"/>
</dbReference>
<evidence type="ECO:0000313" key="12">
    <source>
        <dbReference type="EMBL" id="VGM47005.1"/>
    </source>
</evidence>
<evidence type="ECO:0000256" key="8">
    <source>
        <dbReference type="ARBA" id="ARBA00034120"/>
    </source>
</evidence>
<protein>
    <recommendedName>
        <fullName evidence="1">RNA-directed DNA polymerase</fullName>
        <ecNumber evidence="1">2.7.7.49</ecNumber>
    </recommendedName>
</protein>
<dbReference type="GO" id="GO:0003964">
    <property type="term" value="F:RNA-directed DNA polymerase activity"/>
    <property type="evidence" value="ECO:0007669"/>
    <property type="project" value="UniProtKB-KW"/>
</dbReference>
<dbReference type="Pfam" id="PF00078">
    <property type="entry name" value="RVT_1"/>
    <property type="match status" value="1"/>
</dbReference>
<evidence type="ECO:0000256" key="1">
    <source>
        <dbReference type="ARBA" id="ARBA00012493"/>
    </source>
</evidence>
<comment type="similarity">
    <text evidence="8">Belongs to the bacterial reverse transcriptase family.</text>
</comment>
<dbReference type="GO" id="GO:0003723">
    <property type="term" value="F:RNA binding"/>
    <property type="evidence" value="ECO:0007669"/>
    <property type="project" value="InterPro"/>
</dbReference>
<dbReference type="GO" id="GO:0051607">
    <property type="term" value="P:defense response to virus"/>
    <property type="evidence" value="ECO:0007669"/>
    <property type="project" value="UniProtKB-KW"/>
</dbReference>
<reference evidence="11" key="1">
    <citation type="submission" date="2019-01" db="EMBL/GenBank/DDBJ databases">
        <authorList>
            <person name="Lista F."/>
            <person name="Anselmo A."/>
        </authorList>
    </citation>
    <scope>NUCLEOTIDE SEQUENCE</scope>
    <source>
        <strain evidence="11">17R</strain>
    </source>
</reference>
<keyword evidence="7" id="KW-0051">Antiviral defense</keyword>
<reference evidence="12" key="2">
    <citation type="submission" date="2019-03" db="EMBL/GenBank/DDBJ databases">
        <authorList>
            <consortium name="Pathogen Informatics"/>
        </authorList>
    </citation>
    <scope>NUCLEOTIDE SEQUENCE</scope>
    <source>
        <strain evidence="12">5012STDY7626359</strain>
    </source>
</reference>
<feature type="domain" description="Reverse transcriptase" evidence="10">
    <location>
        <begin position="41"/>
        <end position="267"/>
    </location>
</feature>
<keyword evidence="3" id="KW-0548">Nucleotidyltransferase</keyword>
<evidence type="ECO:0000256" key="4">
    <source>
        <dbReference type="ARBA" id="ARBA00022723"/>
    </source>
</evidence>
<evidence type="ECO:0000259" key="10">
    <source>
        <dbReference type="PROSITE" id="PS50878"/>
    </source>
</evidence>
<gene>
    <name evidence="11" type="ORF">ETH48_24000</name>
    <name evidence="12" type="ORF">SAMEA4873560_03695</name>
</gene>
<keyword evidence="2" id="KW-0808">Transferase</keyword>
<comment type="catalytic activity">
    <reaction evidence="9">
        <text>DNA(n) + a 2'-deoxyribonucleoside 5'-triphosphate = DNA(n+1) + diphosphate</text>
        <dbReference type="Rhea" id="RHEA:22508"/>
        <dbReference type="Rhea" id="RHEA-COMP:17339"/>
        <dbReference type="Rhea" id="RHEA-COMP:17340"/>
        <dbReference type="ChEBI" id="CHEBI:33019"/>
        <dbReference type="ChEBI" id="CHEBI:61560"/>
        <dbReference type="ChEBI" id="CHEBI:173112"/>
        <dbReference type="EC" id="2.7.7.49"/>
    </reaction>
</comment>
<dbReference type="GO" id="GO:0046872">
    <property type="term" value="F:metal ion binding"/>
    <property type="evidence" value="ECO:0007669"/>
    <property type="project" value="UniProtKB-KW"/>
</dbReference>
<keyword evidence="5" id="KW-0460">Magnesium</keyword>
<evidence type="ECO:0000256" key="3">
    <source>
        <dbReference type="ARBA" id="ARBA00022695"/>
    </source>
</evidence>
<dbReference type="PROSITE" id="PS50878">
    <property type="entry name" value="RT_POL"/>
    <property type="match status" value="1"/>
</dbReference>
<dbReference type="EMBL" id="CAAHDF010000008">
    <property type="protein sequence ID" value="VGM47005.1"/>
    <property type="molecule type" value="Genomic_DNA"/>
</dbReference>
<dbReference type="InterPro" id="IPR043502">
    <property type="entry name" value="DNA/RNA_pol_sf"/>
</dbReference>
<evidence type="ECO:0000256" key="6">
    <source>
        <dbReference type="ARBA" id="ARBA00022918"/>
    </source>
</evidence>
<dbReference type="CDD" id="cd03487">
    <property type="entry name" value="RT_Bac_retron_II"/>
    <property type="match status" value="1"/>
</dbReference>
<sequence>MGRPYVTLFGEIMDKFKPYSKSKAPISTLHKLAQTLSISIDELNEIAALSEDEKYSRKELPKADGSKRVVYSLHPKMRLLQSRINKRIFKELVIFPPFLFGSVPGKNDGVNSNIKRDYISCAKAHCGARTVLKVDISNFFDNIHKDLVRDVFNDVLNIRGEALEYVTNLCCKGDFVVQGALTSSYIATLCLYEQEGCVYQRALRKNLVYTRLVDDITVSSKINGYDFSQILSHIENMLSNHDLPVNKRKTKVFHCSSEPLKIHGLRVDYNSPRLPGDEVKRIRASLHNLKKLAVKNNTKTSMAYRKEFNRCMGRINKLGRVGHDKYDLFKEQLLAIKPLPSLRDIKIVESAVTSLESSCLIGNGNKHWYKRKYNLTLYKLIILTRSKAFDGVVNAFKERLKKVRPA</sequence>
<keyword evidence="6 11" id="KW-0695">RNA-directed DNA polymerase</keyword>
<dbReference type="InterPro" id="IPR000477">
    <property type="entry name" value="RT_dom"/>
</dbReference>
<keyword evidence="4" id="KW-0479">Metal-binding</keyword>
<organism evidence="11">
    <name type="scientific">Klebsiella pneumoniae</name>
    <dbReference type="NCBI Taxonomy" id="573"/>
    <lineage>
        <taxon>Bacteria</taxon>
        <taxon>Pseudomonadati</taxon>
        <taxon>Pseudomonadota</taxon>
        <taxon>Gammaproteobacteria</taxon>
        <taxon>Enterobacterales</taxon>
        <taxon>Enterobacteriaceae</taxon>
        <taxon>Klebsiella/Raoultella group</taxon>
        <taxon>Klebsiella</taxon>
        <taxon>Klebsiella pneumoniae complex</taxon>
    </lineage>
</organism>